<protein>
    <submittedName>
        <fullName evidence="3">Polyketide synthase regulator</fullName>
    </submittedName>
</protein>
<sequence length="88" mass="10161">MAGREGISKEIYYISSVEMPDLTGFLRPNELIITTGYAFRHEPMLLCRLLDEMHRIGSSAIGIKTRRVIQEVPPEALYIPIREEQRSR</sequence>
<proteinExistence type="predicted"/>
<dbReference type="Proteomes" id="UP000276178">
    <property type="component" value="Unassembled WGS sequence"/>
</dbReference>
<accession>A0A3M8ACM6</accession>
<dbReference type="AlphaFoldDB" id="A0A3M8ACM6"/>
<evidence type="ECO:0000313" key="3">
    <source>
        <dbReference type="EMBL" id="RNB48851.1"/>
    </source>
</evidence>
<reference evidence="2 5" key="2">
    <citation type="submission" date="2019-06" db="EMBL/GenBank/DDBJ databases">
        <title>Whole genome shotgun sequence of Brevibacillus agri NBRC 15538.</title>
        <authorList>
            <person name="Hosoyama A."/>
            <person name="Uohara A."/>
            <person name="Ohji S."/>
            <person name="Ichikawa N."/>
        </authorList>
    </citation>
    <scope>NUCLEOTIDE SEQUENCE [LARGE SCALE GENOMIC DNA]</scope>
    <source>
        <strain evidence="2 5">NBRC 15538</strain>
    </source>
</reference>
<dbReference type="EMBL" id="RHHN01000084">
    <property type="protein sequence ID" value="RNB48851.1"/>
    <property type="molecule type" value="Genomic_DNA"/>
</dbReference>
<evidence type="ECO:0000313" key="5">
    <source>
        <dbReference type="Proteomes" id="UP000317180"/>
    </source>
</evidence>
<evidence type="ECO:0000259" key="1">
    <source>
        <dbReference type="Pfam" id="PF07905"/>
    </source>
</evidence>
<dbReference type="GeneID" id="82813113"/>
<name>A0A3M8ACM6_9BACL</name>
<evidence type="ECO:0000313" key="2">
    <source>
        <dbReference type="EMBL" id="GED26766.1"/>
    </source>
</evidence>
<dbReference type="EMBL" id="BJOD01000028">
    <property type="protein sequence ID" value="GED26766.1"/>
    <property type="molecule type" value="Genomic_DNA"/>
</dbReference>
<feature type="domain" description="Purine catabolism PurC-like" evidence="1">
    <location>
        <begin position="1"/>
        <end position="77"/>
    </location>
</feature>
<organism evidence="3 4">
    <name type="scientific">Brevibacillus agri</name>
    <dbReference type="NCBI Taxonomy" id="51101"/>
    <lineage>
        <taxon>Bacteria</taxon>
        <taxon>Bacillati</taxon>
        <taxon>Bacillota</taxon>
        <taxon>Bacilli</taxon>
        <taxon>Bacillales</taxon>
        <taxon>Paenibacillaceae</taxon>
        <taxon>Brevibacillus</taxon>
    </lineage>
</organism>
<dbReference type="RefSeq" id="WP_005835036.1">
    <property type="nucleotide sequence ID" value="NZ_CP026363.1"/>
</dbReference>
<dbReference type="Proteomes" id="UP000317180">
    <property type="component" value="Unassembled WGS sequence"/>
</dbReference>
<dbReference type="Pfam" id="PF07905">
    <property type="entry name" value="PucR"/>
    <property type="match status" value="1"/>
</dbReference>
<gene>
    <name evidence="2" type="ORF">BAG01nite_28680</name>
    <name evidence="3" type="ORF">EB820_23075</name>
</gene>
<keyword evidence="5" id="KW-1185">Reference proteome</keyword>
<evidence type="ECO:0000313" key="4">
    <source>
        <dbReference type="Proteomes" id="UP000276178"/>
    </source>
</evidence>
<dbReference type="InterPro" id="IPR012914">
    <property type="entry name" value="PucR_dom"/>
</dbReference>
<reference evidence="3 4" key="1">
    <citation type="submission" date="2018-10" db="EMBL/GenBank/DDBJ databases">
        <title>Phylogenomics of Brevibacillus.</title>
        <authorList>
            <person name="Dunlap C."/>
        </authorList>
    </citation>
    <scope>NUCLEOTIDE SEQUENCE [LARGE SCALE GENOMIC DNA]</scope>
    <source>
        <strain evidence="3 4">NRRL NRS 1219</strain>
    </source>
</reference>
<comment type="caution">
    <text evidence="3">The sequence shown here is derived from an EMBL/GenBank/DDBJ whole genome shotgun (WGS) entry which is preliminary data.</text>
</comment>
<dbReference type="OrthoDB" id="142218at2"/>